<dbReference type="InterPro" id="IPR036638">
    <property type="entry name" value="HLH_DNA-bd_sf"/>
</dbReference>
<comment type="subcellular location">
    <subcellularLocation>
        <location evidence="5">Nucleus</location>
    </subcellularLocation>
</comment>
<name>A0AAX6G0K1_IRIPA</name>
<dbReference type="Proteomes" id="UP001140949">
    <property type="component" value="Unassembled WGS sequence"/>
</dbReference>
<organism evidence="8 9">
    <name type="scientific">Iris pallida</name>
    <name type="common">Sweet iris</name>
    <dbReference type="NCBI Taxonomy" id="29817"/>
    <lineage>
        <taxon>Eukaryota</taxon>
        <taxon>Viridiplantae</taxon>
        <taxon>Streptophyta</taxon>
        <taxon>Embryophyta</taxon>
        <taxon>Tracheophyta</taxon>
        <taxon>Spermatophyta</taxon>
        <taxon>Magnoliopsida</taxon>
        <taxon>Liliopsida</taxon>
        <taxon>Asparagales</taxon>
        <taxon>Iridaceae</taxon>
        <taxon>Iridoideae</taxon>
        <taxon>Irideae</taxon>
        <taxon>Iris</taxon>
    </lineage>
</organism>
<reference evidence="8" key="1">
    <citation type="journal article" date="2023" name="GigaByte">
        <title>Genome assembly of the bearded iris, Iris pallida Lam.</title>
        <authorList>
            <person name="Bruccoleri R.E."/>
            <person name="Oakeley E.J."/>
            <person name="Faust A.M.E."/>
            <person name="Altorfer M."/>
            <person name="Dessus-Babus S."/>
            <person name="Burckhardt D."/>
            <person name="Oertli M."/>
            <person name="Naumann U."/>
            <person name="Petersen F."/>
            <person name="Wong J."/>
        </authorList>
    </citation>
    <scope>NUCLEOTIDE SEQUENCE</scope>
    <source>
        <strain evidence="8">GSM-AAB239-AS_SAM_17_03QT</strain>
    </source>
</reference>
<evidence type="ECO:0000259" key="7">
    <source>
        <dbReference type="PROSITE" id="PS50888"/>
    </source>
</evidence>
<dbReference type="InterPro" id="IPR025610">
    <property type="entry name" value="MYC/MYB_N"/>
</dbReference>
<keyword evidence="3 5" id="KW-0804">Transcription</keyword>
<dbReference type="PANTHER" id="PTHR11514">
    <property type="entry name" value="MYC"/>
    <property type="match status" value="1"/>
</dbReference>
<dbReference type="GO" id="GO:0046983">
    <property type="term" value="F:protein dimerization activity"/>
    <property type="evidence" value="ECO:0007669"/>
    <property type="project" value="InterPro"/>
</dbReference>
<reference evidence="8" key="2">
    <citation type="submission" date="2023-04" db="EMBL/GenBank/DDBJ databases">
        <authorList>
            <person name="Bruccoleri R.E."/>
            <person name="Oakeley E.J."/>
            <person name="Faust A.-M."/>
            <person name="Dessus-Babus S."/>
            <person name="Altorfer M."/>
            <person name="Burckhardt D."/>
            <person name="Oertli M."/>
            <person name="Naumann U."/>
            <person name="Petersen F."/>
            <person name="Wong J."/>
        </authorList>
    </citation>
    <scope>NUCLEOTIDE SEQUENCE</scope>
    <source>
        <strain evidence="8">GSM-AAB239-AS_SAM_17_03QT</strain>
        <tissue evidence="8">Leaf</tissue>
    </source>
</reference>
<comment type="similarity">
    <text evidence="1">Belongs to the bHLH protein family.</text>
</comment>
<dbReference type="Pfam" id="PF00010">
    <property type="entry name" value="HLH"/>
    <property type="match status" value="1"/>
</dbReference>
<dbReference type="GO" id="GO:0003700">
    <property type="term" value="F:DNA-binding transcription factor activity"/>
    <property type="evidence" value="ECO:0007669"/>
    <property type="project" value="InterPro"/>
</dbReference>
<dbReference type="PANTHER" id="PTHR11514:SF115">
    <property type="entry name" value="TRANSCRIPTION FACTOR"/>
    <property type="match status" value="1"/>
</dbReference>
<dbReference type="GO" id="GO:0000976">
    <property type="term" value="F:transcription cis-regulatory region binding"/>
    <property type="evidence" value="ECO:0007669"/>
    <property type="project" value="TreeGrafter"/>
</dbReference>
<dbReference type="CDD" id="cd11449">
    <property type="entry name" value="bHLH_AtAIB_like"/>
    <property type="match status" value="1"/>
</dbReference>
<dbReference type="EMBL" id="JANAVB010024800">
    <property type="protein sequence ID" value="KAJ6821868.1"/>
    <property type="molecule type" value="Genomic_DNA"/>
</dbReference>
<keyword evidence="2 5" id="KW-0805">Transcription regulation</keyword>
<dbReference type="AlphaFoldDB" id="A0AAX6G0K1"/>
<evidence type="ECO:0000256" key="4">
    <source>
        <dbReference type="ARBA" id="ARBA00023242"/>
    </source>
</evidence>
<evidence type="ECO:0000256" key="6">
    <source>
        <dbReference type="SAM" id="MobiDB-lite"/>
    </source>
</evidence>
<protein>
    <recommendedName>
        <fullName evidence="5">Transcription factor</fullName>
        <shortName evidence="5">bHLH transcription factor</shortName>
    </recommendedName>
    <alternativeName>
        <fullName evidence="5">Basic helix-loop-helix protein</fullName>
    </alternativeName>
</protein>
<sequence length="440" mass="47215">MEDQLASPSSCSPPSNFFSPLINCAAGTAPPQPSPLQYRLQCLLDARPEWWAYALFWRASSPDHSCILSFGDGHLRGSRYSCHRKRALHAGLLAEDGAASADADDVDWFYAVSLARSFAVGEPAVPAHAYGSLAPVWLTGAHALRAYGCDRSREALLHGIETLVCVPTAGGVLELGSSELIGENWVLVQQAKAVVLSVVHGSSTVGNVSAAAVRAPPMKKEGGSFAAGVLLSSSVDSEHSDSEGGLMLEKSSRPNKRGRRPGTGKENPVNHVEAERQRREKLNHRFYALRSVVPNVSRMDKASLLADAVSYIKELRAKVGELESAAKRVKKETVVDRCGTLASTMTTATASVTSGPVTMELEVKTLGADALIRLQSENLSHPSARLMASIRDLQIHVEHACISCVKDVTMQDVVVRLPHGYGIHGEDSLKSAILARLEKN</sequence>
<evidence type="ECO:0000313" key="8">
    <source>
        <dbReference type="EMBL" id="KAJ6821868.1"/>
    </source>
</evidence>
<dbReference type="InterPro" id="IPR045084">
    <property type="entry name" value="AIB/MYC-like"/>
</dbReference>
<evidence type="ECO:0000256" key="2">
    <source>
        <dbReference type="ARBA" id="ARBA00023015"/>
    </source>
</evidence>
<gene>
    <name evidence="8" type="ORF">M6B38_130825</name>
</gene>
<accession>A0AAX6G0K1</accession>
<dbReference type="SUPFAM" id="SSF47459">
    <property type="entry name" value="HLH, helix-loop-helix DNA-binding domain"/>
    <property type="match status" value="1"/>
</dbReference>
<feature type="compositionally biased region" description="Basic residues" evidence="6">
    <location>
        <begin position="253"/>
        <end position="262"/>
    </location>
</feature>
<dbReference type="Gene3D" id="4.10.280.10">
    <property type="entry name" value="Helix-loop-helix DNA-binding domain"/>
    <property type="match status" value="1"/>
</dbReference>
<dbReference type="GO" id="GO:0005634">
    <property type="term" value="C:nucleus"/>
    <property type="evidence" value="ECO:0007669"/>
    <property type="project" value="UniProtKB-SubCell"/>
</dbReference>
<evidence type="ECO:0000313" key="9">
    <source>
        <dbReference type="Proteomes" id="UP001140949"/>
    </source>
</evidence>
<comment type="caution">
    <text evidence="8">The sequence shown here is derived from an EMBL/GenBank/DDBJ whole genome shotgun (WGS) entry which is preliminary data.</text>
</comment>
<proteinExistence type="inferred from homology"/>
<keyword evidence="9" id="KW-1185">Reference proteome</keyword>
<dbReference type="SMART" id="SM00353">
    <property type="entry name" value="HLH"/>
    <property type="match status" value="1"/>
</dbReference>
<dbReference type="Pfam" id="PF14215">
    <property type="entry name" value="bHLH-MYC_N"/>
    <property type="match status" value="1"/>
</dbReference>
<evidence type="ECO:0000256" key="1">
    <source>
        <dbReference type="ARBA" id="ARBA00005510"/>
    </source>
</evidence>
<dbReference type="PROSITE" id="PS50888">
    <property type="entry name" value="BHLH"/>
    <property type="match status" value="1"/>
</dbReference>
<evidence type="ECO:0000256" key="3">
    <source>
        <dbReference type="ARBA" id="ARBA00023163"/>
    </source>
</evidence>
<feature type="region of interest" description="Disordered" evidence="6">
    <location>
        <begin position="236"/>
        <end position="277"/>
    </location>
</feature>
<evidence type="ECO:0000256" key="5">
    <source>
        <dbReference type="RuleBase" id="RU369104"/>
    </source>
</evidence>
<feature type="domain" description="BHLH" evidence="7">
    <location>
        <begin position="266"/>
        <end position="315"/>
    </location>
</feature>
<keyword evidence="4 5" id="KW-0539">Nucleus</keyword>
<dbReference type="InterPro" id="IPR011598">
    <property type="entry name" value="bHLH_dom"/>
</dbReference>